<evidence type="ECO:0000256" key="6">
    <source>
        <dbReference type="SAM" id="Phobius"/>
    </source>
</evidence>
<keyword evidence="4 6" id="KW-1133">Transmembrane helix</keyword>
<name>A0ABV5FCR6_9FLAO</name>
<evidence type="ECO:0000313" key="7">
    <source>
        <dbReference type="EMBL" id="MFB9057240.1"/>
    </source>
</evidence>
<feature type="transmembrane region" description="Helical" evidence="6">
    <location>
        <begin position="214"/>
        <end position="232"/>
    </location>
</feature>
<proteinExistence type="predicted"/>
<reference evidence="7 8" key="1">
    <citation type="submission" date="2024-09" db="EMBL/GenBank/DDBJ databases">
        <authorList>
            <person name="Sun Q."/>
            <person name="Mori K."/>
        </authorList>
    </citation>
    <scope>NUCLEOTIDE SEQUENCE [LARGE SCALE GENOMIC DNA]</scope>
    <source>
        <strain evidence="7 8">CECT 8622</strain>
    </source>
</reference>
<organism evidence="7 8">
    <name type="scientific">Mariniflexile ostreae</name>
    <dbReference type="NCBI Taxonomy" id="1520892"/>
    <lineage>
        <taxon>Bacteria</taxon>
        <taxon>Pseudomonadati</taxon>
        <taxon>Bacteroidota</taxon>
        <taxon>Flavobacteriia</taxon>
        <taxon>Flavobacteriales</taxon>
        <taxon>Flavobacteriaceae</taxon>
        <taxon>Mariniflexile</taxon>
    </lineage>
</organism>
<keyword evidence="8" id="KW-1185">Reference proteome</keyword>
<keyword evidence="3 6" id="KW-0812">Transmembrane</keyword>
<feature type="transmembrane region" description="Helical" evidence="6">
    <location>
        <begin position="112"/>
        <end position="129"/>
    </location>
</feature>
<feature type="transmembrane region" description="Helical" evidence="6">
    <location>
        <begin position="327"/>
        <end position="347"/>
    </location>
</feature>
<comment type="caution">
    <text evidence="7">The sequence shown here is derived from an EMBL/GenBank/DDBJ whole genome shotgun (WGS) entry which is preliminary data.</text>
</comment>
<evidence type="ECO:0000256" key="5">
    <source>
        <dbReference type="ARBA" id="ARBA00023136"/>
    </source>
</evidence>
<sequence>MKSSNEQKQVFWFTLINYLGILIGIGSTIFIYPNDKEFLGMVRYVDAIAQLMFPILLFGAGQSLIYFYPLVNEENQKKLFKYAIKSILVISVSLALLLILGNYIVVLENYHFVFYAFPLALIIALIELFKRQAINLQKLSVPTLLEKIIPKISFPIIFLMFLAGYLNVIDGLKLFIASYFIIIVLLALYVFKYYKVNSDFNFKSLFTQIDKKEYYRYSFYAFLGSFGSFLAFRLDVLMIPEFLSFEANGTYSIGVALVSVIGIPALGLFSIYAPMISEHLKNNAINELGKKYIETAKLLFFVGAILYGAIVLGIDSLFMLLPTYDKLVETIPVIMILGANVLFNMGTGFSSEIISYSKYYRVNIMLLFVLVFLNIFLNLYVLTQTDYGIEGVAWASLIAMVLFNTIKLYFIQKKFKILPFDKGYLKLFWIVFVVGLGLYFLPKTQNSLIDLILKSGLFCVLNVFIVYKFKLIYSLNYWIEKVLRMK</sequence>
<feature type="transmembrane region" description="Helical" evidence="6">
    <location>
        <begin position="174"/>
        <end position="194"/>
    </location>
</feature>
<protein>
    <submittedName>
        <fullName evidence="7">Lipopolysaccharide biosynthesis protein</fullName>
    </submittedName>
</protein>
<keyword evidence="5 6" id="KW-0472">Membrane</keyword>
<keyword evidence="2" id="KW-1003">Cell membrane</keyword>
<evidence type="ECO:0000256" key="2">
    <source>
        <dbReference type="ARBA" id="ARBA00022475"/>
    </source>
</evidence>
<feature type="transmembrane region" description="Helical" evidence="6">
    <location>
        <begin position="12"/>
        <end position="32"/>
    </location>
</feature>
<evidence type="ECO:0000313" key="8">
    <source>
        <dbReference type="Proteomes" id="UP001589585"/>
    </source>
</evidence>
<dbReference type="EMBL" id="JBHMFC010000066">
    <property type="protein sequence ID" value="MFB9057240.1"/>
    <property type="molecule type" value="Genomic_DNA"/>
</dbReference>
<evidence type="ECO:0000256" key="1">
    <source>
        <dbReference type="ARBA" id="ARBA00004651"/>
    </source>
</evidence>
<dbReference type="PANTHER" id="PTHR30250:SF11">
    <property type="entry name" value="O-ANTIGEN TRANSPORTER-RELATED"/>
    <property type="match status" value="1"/>
</dbReference>
<gene>
    <name evidence="7" type="ORF">ACFFU9_10865</name>
</gene>
<feature type="transmembrane region" description="Helical" evidence="6">
    <location>
        <begin position="149"/>
        <end position="168"/>
    </location>
</feature>
<evidence type="ECO:0000256" key="3">
    <source>
        <dbReference type="ARBA" id="ARBA00022692"/>
    </source>
</evidence>
<feature type="transmembrane region" description="Helical" evidence="6">
    <location>
        <begin position="298"/>
        <end position="321"/>
    </location>
</feature>
<feature type="transmembrane region" description="Helical" evidence="6">
    <location>
        <begin position="359"/>
        <end position="380"/>
    </location>
</feature>
<feature type="transmembrane region" description="Helical" evidence="6">
    <location>
        <begin position="252"/>
        <end position="277"/>
    </location>
</feature>
<dbReference type="InterPro" id="IPR050833">
    <property type="entry name" value="Poly_Biosynth_Transport"/>
</dbReference>
<evidence type="ECO:0000256" key="4">
    <source>
        <dbReference type="ARBA" id="ARBA00022989"/>
    </source>
</evidence>
<feature type="transmembrane region" description="Helical" evidence="6">
    <location>
        <begin position="52"/>
        <end position="71"/>
    </location>
</feature>
<accession>A0ABV5FCR6</accession>
<feature type="transmembrane region" description="Helical" evidence="6">
    <location>
        <begin position="83"/>
        <end position="106"/>
    </location>
</feature>
<feature type="transmembrane region" description="Helical" evidence="6">
    <location>
        <begin position="423"/>
        <end position="441"/>
    </location>
</feature>
<dbReference type="Proteomes" id="UP001589585">
    <property type="component" value="Unassembled WGS sequence"/>
</dbReference>
<dbReference type="PANTHER" id="PTHR30250">
    <property type="entry name" value="PST FAMILY PREDICTED COLANIC ACID TRANSPORTER"/>
    <property type="match status" value="1"/>
</dbReference>
<comment type="subcellular location">
    <subcellularLocation>
        <location evidence="1">Cell membrane</location>
        <topology evidence="1">Multi-pass membrane protein</topology>
    </subcellularLocation>
</comment>
<feature type="transmembrane region" description="Helical" evidence="6">
    <location>
        <begin position="392"/>
        <end position="411"/>
    </location>
</feature>
<dbReference type="RefSeq" id="WP_379861464.1">
    <property type="nucleotide sequence ID" value="NZ_JBHMFC010000066.1"/>
</dbReference>